<keyword evidence="1" id="KW-1133">Transmembrane helix</keyword>
<dbReference type="EMBL" id="FNKD01000002">
    <property type="protein sequence ID" value="SDQ56362.1"/>
    <property type="molecule type" value="Genomic_DNA"/>
</dbReference>
<feature type="transmembrane region" description="Helical" evidence="1">
    <location>
        <begin position="5"/>
        <end position="23"/>
    </location>
</feature>
<dbReference type="Proteomes" id="UP000199444">
    <property type="component" value="Unassembled WGS sequence"/>
</dbReference>
<organism evidence="2 3">
    <name type="scientific">Virgibacillus salinus</name>
    <dbReference type="NCBI Taxonomy" id="553311"/>
    <lineage>
        <taxon>Bacteria</taxon>
        <taxon>Bacillati</taxon>
        <taxon>Bacillota</taxon>
        <taxon>Bacilli</taxon>
        <taxon>Bacillales</taxon>
        <taxon>Bacillaceae</taxon>
        <taxon>Virgibacillus</taxon>
    </lineage>
</organism>
<sequence>MNLRYITVLIVFCFTILFAYDYFPSISQVVEIPKSVLIFLVIGLVLASIYCSRGRNFDNKDTLKWQVFITGYIFFLMGLFTFLGGESATGISFRNGFFWLVLLISLVEMFSKWRKVKSSQQVLCKDS</sequence>
<protein>
    <submittedName>
        <fullName evidence="2">Uncharacterized protein</fullName>
    </submittedName>
</protein>
<reference evidence="2 3" key="1">
    <citation type="submission" date="2016-10" db="EMBL/GenBank/DDBJ databases">
        <authorList>
            <person name="de Groot N.N."/>
        </authorList>
    </citation>
    <scope>NUCLEOTIDE SEQUENCE [LARGE SCALE GENOMIC DNA]</scope>
    <source>
        <strain evidence="2 3">CGMCC 1.10449</strain>
    </source>
</reference>
<gene>
    <name evidence="2" type="ORF">SAMN05216231_1953</name>
</gene>
<keyword evidence="1" id="KW-0472">Membrane</keyword>
<feature type="transmembrane region" description="Helical" evidence="1">
    <location>
        <begin position="65"/>
        <end position="85"/>
    </location>
</feature>
<accession>A0A1H1BWP7</accession>
<feature type="transmembrane region" description="Helical" evidence="1">
    <location>
        <begin position="91"/>
        <end position="110"/>
    </location>
</feature>
<keyword evidence="1" id="KW-0812">Transmembrane</keyword>
<keyword evidence="3" id="KW-1185">Reference proteome</keyword>
<evidence type="ECO:0000256" key="1">
    <source>
        <dbReference type="SAM" id="Phobius"/>
    </source>
</evidence>
<dbReference type="AlphaFoldDB" id="A0A1H1BWP7"/>
<evidence type="ECO:0000313" key="2">
    <source>
        <dbReference type="EMBL" id="SDQ56362.1"/>
    </source>
</evidence>
<evidence type="ECO:0000313" key="3">
    <source>
        <dbReference type="Proteomes" id="UP000199444"/>
    </source>
</evidence>
<name>A0A1H1BWP7_9BACI</name>
<feature type="transmembrane region" description="Helical" evidence="1">
    <location>
        <begin position="35"/>
        <end position="53"/>
    </location>
</feature>
<proteinExistence type="predicted"/>